<dbReference type="Pfam" id="PF09004">
    <property type="entry name" value="ALKBH8_N"/>
    <property type="match status" value="1"/>
</dbReference>
<dbReference type="InterPro" id="IPR014710">
    <property type="entry name" value="RmlC-like_jellyroll"/>
</dbReference>
<dbReference type="PANTHER" id="PTHR12461:SF99">
    <property type="entry name" value="BIFUNCTIONAL PEPTIDASE AND (3S)-LYSYL HYDROXYLASE JMJD7"/>
    <property type="match status" value="1"/>
</dbReference>
<dbReference type="InterPro" id="IPR003347">
    <property type="entry name" value="JmjC_dom"/>
</dbReference>
<dbReference type="PROSITE" id="PS51184">
    <property type="entry name" value="JMJC"/>
    <property type="match status" value="1"/>
</dbReference>
<dbReference type="Gene3D" id="2.60.120.10">
    <property type="entry name" value="Jelly Rolls"/>
    <property type="match status" value="1"/>
</dbReference>
<dbReference type="GO" id="GO:0016706">
    <property type="term" value="F:2-oxoglutarate-dependent dioxygenase activity"/>
    <property type="evidence" value="ECO:0007669"/>
    <property type="project" value="InterPro"/>
</dbReference>
<evidence type="ECO:0000313" key="3">
    <source>
        <dbReference type="Proteomes" id="UP001460270"/>
    </source>
</evidence>
<reference evidence="3" key="1">
    <citation type="submission" date="2024-04" db="EMBL/GenBank/DDBJ databases">
        <title>Salinicola lusitanus LLJ914,a marine bacterium isolated from the Okinawa Trough.</title>
        <authorList>
            <person name="Li J."/>
        </authorList>
    </citation>
    <scope>NUCLEOTIDE SEQUENCE [LARGE SCALE GENOMIC DNA]</scope>
</reference>
<keyword evidence="3" id="KW-1185">Reference proteome</keyword>
<dbReference type="AlphaFoldDB" id="A0AAW0MUC6"/>
<sequence>MKLCDVLDIIQKKSEFREKVEKTEGFSLLPLSLLFLSLSFGTSGTPLSIAPPPVNIQERNIERVDSYKVLGVHLNNKLDWTHNTDALYRKGQSRLYLLRRLRSFGVRGPLLRTFYDSVGGICHPVRCGLLEQQHQERERKKAQSWAVLWTQCGRPGASCGLDEYALGKTPDAVNFWLGEENAVTSMHKDHYENLYCVISGEKHFLLLPPTDRPSSLRSLPAGRVSAESRWTV</sequence>
<dbReference type="InterPro" id="IPR041667">
    <property type="entry name" value="Cupin_8"/>
</dbReference>
<dbReference type="GO" id="GO:0008168">
    <property type="term" value="F:methyltransferase activity"/>
    <property type="evidence" value="ECO:0007669"/>
    <property type="project" value="InterPro"/>
</dbReference>
<accession>A0AAW0MUC6</accession>
<dbReference type="SUPFAM" id="SSF51197">
    <property type="entry name" value="Clavaminate synthase-like"/>
    <property type="match status" value="1"/>
</dbReference>
<comment type="caution">
    <text evidence="2">The sequence shown here is derived from an EMBL/GenBank/DDBJ whole genome shotgun (WGS) entry which is preliminary data.</text>
</comment>
<proteinExistence type="predicted"/>
<evidence type="ECO:0000313" key="2">
    <source>
        <dbReference type="EMBL" id="KAK7880072.1"/>
    </source>
</evidence>
<name>A0AAW0MUC6_9GOBI</name>
<evidence type="ECO:0000259" key="1">
    <source>
        <dbReference type="PROSITE" id="PS51184"/>
    </source>
</evidence>
<feature type="domain" description="JmjC" evidence="1">
    <location>
        <begin position="143"/>
        <end position="232"/>
    </location>
</feature>
<protein>
    <recommendedName>
        <fullName evidence="1">JmjC domain-containing protein</fullName>
    </recommendedName>
</protein>
<dbReference type="Proteomes" id="UP001460270">
    <property type="component" value="Unassembled WGS sequence"/>
</dbReference>
<dbReference type="Pfam" id="PF13621">
    <property type="entry name" value="Cupin_8"/>
    <property type="match status" value="1"/>
</dbReference>
<dbReference type="PANTHER" id="PTHR12461">
    <property type="entry name" value="HYPOXIA-INDUCIBLE FACTOR 1 ALPHA INHIBITOR-RELATED"/>
    <property type="match status" value="1"/>
</dbReference>
<dbReference type="InterPro" id="IPR015095">
    <property type="entry name" value="AlkB_hom8_N"/>
</dbReference>
<dbReference type="EMBL" id="JBBPFD010000149">
    <property type="protein sequence ID" value="KAK7880072.1"/>
    <property type="molecule type" value="Genomic_DNA"/>
</dbReference>
<organism evidence="2 3">
    <name type="scientific">Mugilogobius chulae</name>
    <name type="common">yellowstripe goby</name>
    <dbReference type="NCBI Taxonomy" id="88201"/>
    <lineage>
        <taxon>Eukaryota</taxon>
        <taxon>Metazoa</taxon>
        <taxon>Chordata</taxon>
        <taxon>Craniata</taxon>
        <taxon>Vertebrata</taxon>
        <taxon>Euteleostomi</taxon>
        <taxon>Actinopterygii</taxon>
        <taxon>Neopterygii</taxon>
        <taxon>Teleostei</taxon>
        <taxon>Neoteleostei</taxon>
        <taxon>Acanthomorphata</taxon>
        <taxon>Gobiaria</taxon>
        <taxon>Gobiiformes</taxon>
        <taxon>Gobioidei</taxon>
        <taxon>Gobiidae</taxon>
        <taxon>Gobionellinae</taxon>
        <taxon>Mugilogobius</taxon>
    </lineage>
</organism>
<gene>
    <name evidence="2" type="ORF">WMY93_033264</name>
</gene>